<name>A0ABT6LWX7_9ACTN</name>
<evidence type="ECO:0000313" key="2">
    <source>
        <dbReference type="EMBL" id="MDH6220820.1"/>
    </source>
</evidence>
<reference evidence="2 3" key="1">
    <citation type="submission" date="2023-04" db="EMBL/GenBank/DDBJ databases">
        <title>Forest soil microbial communities from Buena Vista Peninsula, Colon Province, Panama.</title>
        <authorList>
            <person name="Bouskill N."/>
        </authorList>
    </citation>
    <scope>NUCLEOTIDE SEQUENCE [LARGE SCALE GENOMIC DNA]</scope>
    <source>
        <strain evidence="2 3">GGS1</strain>
    </source>
</reference>
<feature type="region of interest" description="Disordered" evidence="1">
    <location>
        <begin position="1"/>
        <end position="59"/>
    </location>
</feature>
<dbReference type="EMBL" id="JARXVH010000018">
    <property type="protein sequence ID" value="MDH6220820.1"/>
    <property type="molecule type" value="Genomic_DNA"/>
</dbReference>
<accession>A0ABT6LWX7</accession>
<feature type="compositionally biased region" description="Low complexity" evidence="1">
    <location>
        <begin position="1"/>
        <end position="37"/>
    </location>
</feature>
<sequence length="159" mass="16481">MSGDSVASSSGRGAGAGPTEVSSSPSSTAPATPQPEAYSQQRLDEQNSLSLKEPVEQENRKGDIRFVCKAIGCALESDTSVIVQLLGKPGGSLDSCRLLLSGAKVHSFSLSAAAAGSEFCVKDSSGDIALLTVQIKSTALWDTPGVSFLMADMTVWRKV</sequence>
<dbReference type="Proteomes" id="UP001160499">
    <property type="component" value="Unassembled WGS sequence"/>
</dbReference>
<protein>
    <submittedName>
        <fullName evidence="2">Uncharacterized protein</fullName>
    </submittedName>
</protein>
<gene>
    <name evidence="2" type="ORF">M2283_008162</name>
</gene>
<feature type="compositionally biased region" description="Polar residues" evidence="1">
    <location>
        <begin position="38"/>
        <end position="50"/>
    </location>
</feature>
<proteinExistence type="predicted"/>
<evidence type="ECO:0000256" key="1">
    <source>
        <dbReference type="SAM" id="MobiDB-lite"/>
    </source>
</evidence>
<evidence type="ECO:0000313" key="3">
    <source>
        <dbReference type="Proteomes" id="UP001160499"/>
    </source>
</evidence>
<organism evidence="2 3">
    <name type="scientific">Streptomyces pseudovenezuelae</name>
    <dbReference type="NCBI Taxonomy" id="67350"/>
    <lineage>
        <taxon>Bacteria</taxon>
        <taxon>Bacillati</taxon>
        <taxon>Actinomycetota</taxon>
        <taxon>Actinomycetes</taxon>
        <taxon>Kitasatosporales</taxon>
        <taxon>Streptomycetaceae</taxon>
        <taxon>Streptomyces</taxon>
        <taxon>Streptomyces aurantiacus group</taxon>
    </lineage>
</organism>
<keyword evidence="3" id="KW-1185">Reference proteome</keyword>
<comment type="caution">
    <text evidence="2">The sequence shown here is derived from an EMBL/GenBank/DDBJ whole genome shotgun (WGS) entry which is preliminary data.</text>
</comment>